<feature type="domain" description="DUF7768" evidence="1">
    <location>
        <begin position="1"/>
        <end position="29"/>
    </location>
</feature>
<dbReference type="InterPro" id="IPR056670">
    <property type="entry name" value="DUF7768"/>
</dbReference>
<accession>F9P952</accession>
<dbReference type="Proteomes" id="UP000003287">
    <property type="component" value="Unassembled WGS sequence"/>
</dbReference>
<protein>
    <recommendedName>
        <fullName evidence="1">DUF7768 domain-containing protein</fullName>
    </recommendedName>
</protein>
<dbReference type="Pfam" id="PF24963">
    <property type="entry name" value="DUF7768"/>
    <property type="match status" value="1"/>
</dbReference>
<dbReference type="EMBL" id="AFUP01000006">
    <property type="protein sequence ID" value="EGV07795.1"/>
    <property type="molecule type" value="Genomic_DNA"/>
</dbReference>
<reference evidence="2 3" key="1">
    <citation type="submission" date="2011-06" db="EMBL/GenBank/DDBJ databases">
        <authorList>
            <person name="Harkins D.M."/>
            <person name="Madupu R."/>
            <person name="Durkin A.S."/>
            <person name="Torralba M."/>
            <person name="Methe B."/>
            <person name="Sutton G.G."/>
            <person name="Nelson K.E."/>
        </authorList>
    </citation>
    <scope>NUCLEOTIDE SEQUENCE [LARGE SCALE GENOMIC DNA]</scope>
    <source>
        <strain evidence="2 3">SK1060</strain>
    </source>
</reference>
<dbReference type="AlphaFoldDB" id="F9P952"/>
<gene>
    <name evidence="2" type="ORF">HMPREF1042_1361</name>
</gene>
<proteinExistence type="predicted"/>
<organism evidence="2 3">
    <name type="scientific">Streptococcus constellatus subsp. pharyngis SK1060 = CCUG 46377</name>
    <dbReference type="NCBI Taxonomy" id="1035184"/>
    <lineage>
        <taxon>Bacteria</taxon>
        <taxon>Bacillati</taxon>
        <taxon>Bacillota</taxon>
        <taxon>Bacilli</taxon>
        <taxon>Lactobacillales</taxon>
        <taxon>Streptococcaceae</taxon>
        <taxon>Streptococcus</taxon>
        <taxon>Streptococcus anginosus group</taxon>
    </lineage>
</organism>
<evidence type="ECO:0000313" key="3">
    <source>
        <dbReference type="Proteomes" id="UP000003287"/>
    </source>
</evidence>
<evidence type="ECO:0000313" key="2">
    <source>
        <dbReference type="EMBL" id="EGV07795.1"/>
    </source>
</evidence>
<name>F9P952_STRCV</name>
<evidence type="ECO:0000259" key="1">
    <source>
        <dbReference type="Pfam" id="PF24963"/>
    </source>
</evidence>
<sequence>MWVFGGEITEGMKKELEIAEKRKQVIKYFDSTSMEVEINA</sequence>